<accession>A0ABS4QBH3</accession>
<dbReference type="EMBL" id="JAGGMR010000001">
    <property type="protein sequence ID" value="MBP2189040.1"/>
    <property type="molecule type" value="Genomic_DNA"/>
</dbReference>
<reference evidence="2 3" key="1">
    <citation type="submission" date="2021-03" db="EMBL/GenBank/DDBJ databases">
        <title>Sequencing the genomes of 1000 actinobacteria strains.</title>
        <authorList>
            <person name="Klenk H.-P."/>
        </authorList>
    </citation>
    <scope>NUCLEOTIDE SEQUENCE [LARGE SCALE GENOMIC DNA]</scope>
    <source>
        <strain evidence="2 3">DSM 45516</strain>
    </source>
</reference>
<evidence type="ECO:0000313" key="3">
    <source>
        <dbReference type="Proteomes" id="UP001519325"/>
    </source>
</evidence>
<organism evidence="2 3">
    <name type="scientific">Nocardia goodfellowii</name>
    <dbReference type="NCBI Taxonomy" id="882446"/>
    <lineage>
        <taxon>Bacteria</taxon>
        <taxon>Bacillati</taxon>
        <taxon>Actinomycetota</taxon>
        <taxon>Actinomycetes</taxon>
        <taxon>Mycobacteriales</taxon>
        <taxon>Nocardiaceae</taxon>
        <taxon>Nocardia</taxon>
    </lineage>
</organism>
<feature type="transmembrane region" description="Helical" evidence="1">
    <location>
        <begin position="71"/>
        <end position="96"/>
    </location>
</feature>
<keyword evidence="1" id="KW-0812">Transmembrane</keyword>
<feature type="transmembrane region" description="Helical" evidence="1">
    <location>
        <begin position="118"/>
        <end position="140"/>
    </location>
</feature>
<sequence length="195" mass="20865">MRLPGLLLVSAPLCIAGYGVIRLAGRADGHYGPGSDWQAAHLFGLLGMVLFIPVVRNLAAELPPSRPRTGIVVATLIGLAATIVQFTADISFAALADTKADMSRLSHQFSDIPGVRSAFYTVGPRLFFLGLIVLVCMLAWRKALPKWSPPLLLAGILLSAFSLDFLPLTGAAILLALLPLAERDVLGRMRLRVGR</sequence>
<keyword evidence="1" id="KW-1133">Transmembrane helix</keyword>
<protein>
    <submittedName>
        <fullName evidence="2">Drug/metabolite transporter (DMT)-like permease</fullName>
    </submittedName>
</protein>
<proteinExistence type="predicted"/>
<feature type="transmembrane region" description="Helical" evidence="1">
    <location>
        <begin position="40"/>
        <end position="59"/>
    </location>
</feature>
<name>A0ABS4QBH3_9NOCA</name>
<keyword evidence="3" id="KW-1185">Reference proteome</keyword>
<evidence type="ECO:0000313" key="2">
    <source>
        <dbReference type="EMBL" id="MBP2189040.1"/>
    </source>
</evidence>
<comment type="caution">
    <text evidence="2">The sequence shown here is derived from an EMBL/GenBank/DDBJ whole genome shotgun (WGS) entry which is preliminary data.</text>
</comment>
<dbReference type="Proteomes" id="UP001519325">
    <property type="component" value="Unassembled WGS sequence"/>
</dbReference>
<gene>
    <name evidence="2" type="ORF">BJ987_001941</name>
</gene>
<feature type="transmembrane region" description="Helical" evidence="1">
    <location>
        <begin position="152"/>
        <end position="181"/>
    </location>
</feature>
<keyword evidence="1" id="KW-0472">Membrane</keyword>
<dbReference type="RefSeq" id="WP_209887129.1">
    <property type="nucleotide sequence ID" value="NZ_JAGGMR010000001.1"/>
</dbReference>
<evidence type="ECO:0000256" key="1">
    <source>
        <dbReference type="SAM" id="Phobius"/>
    </source>
</evidence>